<keyword evidence="9" id="KW-0902">Two-component regulatory system</keyword>
<dbReference type="InterPro" id="IPR003660">
    <property type="entry name" value="HAMP_dom"/>
</dbReference>
<dbReference type="OrthoDB" id="9786919at2"/>
<keyword evidence="11" id="KW-0175">Coiled coil</keyword>
<dbReference type="EC" id="2.7.13.3" evidence="3"/>
<dbReference type="InterPro" id="IPR036097">
    <property type="entry name" value="HisK_dim/P_sf"/>
</dbReference>
<dbReference type="CDD" id="cd06225">
    <property type="entry name" value="HAMP"/>
    <property type="match status" value="1"/>
</dbReference>
<reference evidence="14" key="1">
    <citation type="submission" date="2016-10" db="EMBL/GenBank/DDBJ databases">
        <authorList>
            <person name="Varghese N."/>
            <person name="Submissions S."/>
        </authorList>
    </citation>
    <scope>NUCLEOTIDE SEQUENCE [LARGE SCALE GENOMIC DNA]</scope>
    <source>
        <strain evidence="14">CGMCC 1.10783</strain>
    </source>
</reference>
<dbReference type="Pfam" id="PF02518">
    <property type="entry name" value="HATPase_c"/>
    <property type="match status" value="1"/>
</dbReference>
<evidence type="ECO:0000256" key="10">
    <source>
        <dbReference type="ARBA" id="ARBA00023136"/>
    </source>
</evidence>
<evidence type="ECO:0000313" key="14">
    <source>
        <dbReference type="Proteomes" id="UP000182130"/>
    </source>
</evidence>
<dbReference type="SUPFAM" id="SSF158472">
    <property type="entry name" value="HAMP domain-like"/>
    <property type="match status" value="1"/>
</dbReference>
<evidence type="ECO:0000256" key="3">
    <source>
        <dbReference type="ARBA" id="ARBA00012438"/>
    </source>
</evidence>
<dbReference type="InterPro" id="IPR003661">
    <property type="entry name" value="HisK_dim/P_dom"/>
</dbReference>
<comment type="subcellular location">
    <subcellularLocation>
        <location evidence="2">Cell membrane</location>
    </subcellularLocation>
</comment>
<keyword evidence="8 12" id="KW-1133">Transmembrane helix</keyword>
<dbReference type="CDD" id="cd00075">
    <property type="entry name" value="HATPase"/>
    <property type="match status" value="1"/>
</dbReference>
<dbReference type="InterPro" id="IPR050428">
    <property type="entry name" value="TCS_sensor_his_kinase"/>
</dbReference>
<evidence type="ECO:0000256" key="7">
    <source>
        <dbReference type="ARBA" id="ARBA00022777"/>
    </source>
</evidence>
<dbReference type="SMART" id="SM00388">
    <property type="entry name" value="HisKA"/>
    <property type="match status" value="1"/>
</dbReference>
<dbReference type="Gene3D" id="6.10.340.10">
    <property type="match status" value="1"/>
</dbReference>
<gene>
    <name evidence="13" type="ORF">SAMN05216555_113101</name>
</gene>
<accession>A0A1G8V9V0</accession>
<dbReference type="Gene3D" id="1.10.287.130">
    <property type="match status" value="1"/>
</dbReference>
<feature type="transmembrane region" description="Helical" evidence="12">
    <location>
        <begin position="159"/>
        <end position="185"/>
    </location>
</feature>
<dbReference type="AlphaFoldDB" id="A0A1G8V9V0"/>
<keyword evidence="4" id="KW-0597">Phosphoprotein</keyword>
<dbReference type="GO" id="GO:0000155">
    <property type="term" value="F:phosphorelay sensor kinase activity"/>
    <property type="evidence" value="ECO:0007669"/>
    <property type="project" value="InterPro"/>
</dbReference>
<comment type="catalytic activity">
    <reaction evidence="1">
        <text>ATP + protein L-histidine = ADP + protein N-phospho-L-histidine.</text>
        <dbReference type="EC" id="2.7.13.3"/>
    </reaction>
</comment>
<dbReference type="GO" id="GO:0005886">
    <property type="term" value="C:plasma membrane"/>
    <property type="evidence" value="ECO:0007669"/>
    <property type="project" value="UniProtKB-SubCell"/>
</dbReference>
<dbReference type="InterPro" id="IPR036890">
    <property type="entry name" value="HATPase_C_sf"/>
</dbReference>
<dbReference type="SMART" id="SM00304">
    <property type="entry name" value="HAMP"/>
    <property type="match status" value="1"/>
</dbReference>
<keyword evidence="5" id="KW-0808">Transferase</keyword>
<dbReference type="STRING" id="1045773.SAMN05216555_113101"/>
<organism evidence="13 14">
    <name type="scientific">Arthrobacter cupressi</name>
    <dbReference type="NCBI Taxonomy" id="1045773"/>
    <lineage>
        <taxon>Bacteria</taxon>
        <taxon>Bacillati</taxon>
        <taxon>Actinomycetota</taxon>
        <taxon>Actinomycetes</taxon>
        <taxon>Micrococcales</taxon>
        <taxon>Micrococcaceae</taxon>
        <taxon>Arthrobacter</taxon>
    </lineage>
</organism>
<dbReference type="SMART" id="SM00387">
    <property type="entry name" value="HATPase_c"/>
    <property type="match status" value="1"/>
</dbReference>
<dbReference type="InterPro" id="IPR004358">
    <property type="entry name" value="Sig_transdc_His_kin-like_C"/>
</dbReference>
<dbReference type="PROSITE" id="PS50109">
    <property type="entry name" value="HIS_KIN"/>
    <property type="match status" value="1"/>
</dbReference>
<evidence type="ECO:0000256" key="2">
    <source>
        <dbReference type="ARBA" id="ARBA00004236"/>
    </source>
</evidence>
<feature type="coiled-coil region" evidence="11">
    <location>
        <begin position="251"/>
        <end position="278"/>
    </location>
</feature>
<dbReference type="SUPFAM" id="SSF55874">
    <property type="entry name" value="ATPase domain of HSP90 chaperone/DNA topoisomerase II/histidine kinase"/>
    <property type="match status" value="1"/>
</dbReference>
<dbReference type="RefSeq" id="WP_074590376.1">
    <property type="nucleotide sequence ID" value="NZ_FNEI01000013.1"/>
</dbReference>
<evidence type="ECO:0000256" key="9">
    <source>
        <dbReference type="ARBA" id="ARBA00023012"/>
    </source>
</evidence>
<dbReference type="PRINTS" id="PR00344">
    <property type="entry name" value="BCTRLSENSOR"/>
</dbReference>
<evidence type="ECO:0000256" key="4">
    <source>
        <dbReference type="ARBA" id="ARBA00022553"/>
    </source>
</evidence>
<proteinExistence type="predicted"/>
<dbReference type="Proteomes" id="UP000182130">
    <property type="component" value="Unassembled WGS sequence"/>
</dbReference>
<dbReference type="Pfam" id="PF00672">
    <property type="entry name" value="HAMP"/>
    <property type="match status" value="1"/>
</dbReference>
<evidence type="ECO:0000313" key="13">
    <source>
        <dbReference type="EMBL" id="SDJ62896.1"/>
    </source>
</evidence>
<keyword evidence="14" id="KW-1185">Reference proteome</keyword>
<dbReference type="PROSITE" id="PS50885">
    <property type="entry name" value="HAMP"/>
    <property type="match status" value="1"/>
</dbReference>
<evidence type="ECO:0000256" key="5">
    <source>
        <dbReference type="ARBA" id="ARBA00022679"/>
    </source>
</evidence>
<protein>
    <recommendedName>
        <fullName evidence="3">histidine kinase</fullName>
        <ecNumber evidence="3">2.7.13.3</ecNumber>
    </recommendedName>
</protein>
<dbReference type="PANTHER" id="PTHR45436:SF5">
    <property type="entry name" value="SENSOR HISTIDINE KINASE TRCS"/>
    <property type="match status" value="1"/>
</dbReference>
<dbReference type="SUPFAM" id="SSF47384">
    <property type="entry name" value="Homodimeric domain of signal transducing histidine kinase"/>
    <property type="match status" value="1"/>
</dbReference>
<keyword evidence="6 12" id="KW-0812">Transmembrane</keyword>
<evidence type="ECO:0000256" key="6">
    <source>
        <dbReference type="ARBA" id="ARBA00022692"/>
    </source>
</evidence>
<dbReference type="Gene3D" id="3.30.565.10">
    <property type="entry name" value="Histidine kinase-like ATPase, C-terminal domain"/>
    <property type="match status" value="1"/>
</dbReference>
<sequence>MRLRVLGTLGVLAALLVVVVAAAILSSASRELAQEVQINRVSALNRFAQLAYDAALDGDSSQLEGDMDRYSALYGEGVLIRLPSGTLQSGGLGEDRAEVRNAVGQASLNLSHTTLPPVQAFGSGPAYISRSFGPASQVLGEAVLEVKLDAARQQLRERYLLVGLGAVVLWLLLLLGAARVTAWVLRPVHRLNSAAQELAARGKTERLPEAGPPELRELSRSFSRMAQTVSESMESQRLLIADTSHQLRNPVGALRLRLDLLQLKLRSAEEQAAAADVTAELERVEEILDGVLRLASAEHRASEGAASAGPDAEVPDIDPFAVLQEETDRARPAAEAAGVVLRLHPGPGLDRPALRLHCKPAELAHMVDELLANAIKYAPGSTVTVALNRRDGAVSIEVSDGGPGLSAEDRAAATSRFWRSPEHLGVRGTGLGMTIVDRLAKANGGRLVLEENPGGGLRARLEFPGAASHSGAGDG</sequence>
<name>A0A1G8V9V0_9MICC</name>
<dbReference type="InterPro" id="IPR003594">
    <property type="entry name" value="HATPase_dom"/>
</dbReference>
<evidence type="ECO:0000256" key="1">
    <source>
        <dbReference type="ARBA" id="ARBA00000085"/>
    </source>
</evidence>
<evidence type="ECO:0000256" key="12">
    <source>
        <dbReference type="SAM" id="Phobius"/>
    </source>
</evidence>
<keyword evidence="10 12" id="KW-0472">Membrane</keyword>
<dbReference type="EMBL" id="FNEI01000013">
    <property type="protein sequence ID" value="SDJ62896.1"/>
    <property type="molecule type" value="Genomic_DNA"/>
</dbReference>
<evidence type="ECO:0000256" key="8">
    <source>
        <dbReference type="ARBA" id="ARBA00022989"/>
    </source>
</evidence>
<dbReference type="PANTHER" id="PTHR45436">
    <property type="entry name" value="SENSOR HISTIDINE KINASE YKOH"/>
    <property type="match status" value="1"/>
</dbReference>
<evidence type="ECO:0000256" key="11">
    <source>
        <dbReference type="SAM" id="Coils"/>
    </source>
</evidence>
<dbReference type="InterPro" id="IPR005467">
    <property type="entry name" value="His_kinase_dom"/>
</dbReference>
<dbReference type="CDD" id="cd00082">
    <property type="entry name" value="HisKA"/>
    <property type="match status" value="1"/>
</dbReference>
<dbReference type="Pfam" id="PF00512">
    <property type="entry name" value="HisKA"/>
    <property type="match status" value="1"/>
</dbReference>
<keyword evidence="7 13" id="KW-0418">Kinase</keyword>